<dbReference type="EMBL" id="CP049865">
    <property type="protein sequence ID" value="QIK71340.1"/>
    <property type="molecule type" value="Genomic_DNA"/>
</dbReference>
<proteinExistence type="predicted"/>
<dbReference type="AlphaFoldDB" id="A0A6G7Y3D2"/>
<evidence type="ECO:0008006" key="3">
    <source>
        <dbReference type="Google" id="ProtNLM"/>
    </source>
</evidence>
<protein>
    <recommendedName>
        <fullName evidence="3">Transcriptional regulator, AbiEi antitoxin, Type IV TA system</fullName>
    </recommendedName>
</protein>
<evidence type="ECO:0000313" key="1">
    <source>
        <dbReference type="EMBL" id="QIK71340.1"/>
    </source>
</evidence>
<accession>A0A6G7Y3D2</accession>
<evidence type="ECO:0000313" key="2">
    <source>
        <dbReference type="Proteomes" id="UP000501058"/>
    </source>
</evidence>
<sequence>MVSTAPVRCAAAMERNDLRLTHTYTVDGWSARDLRAACRDGTLEQLRRGVYAPPGADEPRGRHRDLARAAAVLRLPGTAISHASAALFHGLPVPASSLTQVHLTRASGSHGRRRAGVHFHHSPLRDDEVVLIDGFRVTALERTIADTLRDERFEWSVAIADAGLARQADAGVLLAYADAGRRRRGNRNLQRALAFADGRAGSPAESMSRVSMLRAGIPTPHLQFEVINADGEWVATSDFAWPEFGLIGEMDGRVKYDAPDRGRTASDVVAREKDREERIRACGWSITRWAWDVAVDHRRLGEQLRQALRFATIGSQARFTA</sequence>
<reference evidence="1 2" key="1">
    <citation type="submission" date="2020-03" db="EMBL/GenBank/DDBJ databases">
        <title>Propioniciclava sp. nov., isolated from Hydrophilus acuminatus.</title>
        <authorList>
            <person name="Hyun D.-W."/>
            <person name="Bae J.-W."/>
        </authorList>
    </citation>
    <scope>NUCLEOTIDE SEQUENCE [LARGE SCALE GENOMIC DNA]</scope>
    <source>
        <strain evidence="1 2">HDW11</strain>
    </source>
</reference>
<gene>
    <name evidence="1" type="ORF">G7070_02375</name>
</gene>
<dbReference type="Proteomes" id="UP000501058">
    <property type="component" value="Chromosome"/>
</dbReference>
<dbReference type="KEGG" id="prv:G7070_02375"/>
<organism evidence="1 2">
    <name type="scientific">Propioniciclava coleopterorum</name>
    <dbReference type="NCBI Taxonomy" id="2714937"/>
    <lineage>
        <taxon>Bacteria</taxon>
        <taxon>Bacillati</taxon>
        <taxon>Actinomycetota</taxon>
        <taxon>Actinomycetes</taxon>
        <taxon>Propionibacteriales</taxon>
        <taxon>Propionibacteriaceae</taxon>
        <taxon>Propioniciclava</taxon>
    </lineage>
</organism>
<name>A0A6G7Y3D2_9ACTN</name>
<keyword evidence="2" id="KW-1185">Reference proteome</keyword>